<comment type="caution">
    <text evidence="1">The sequence shown here is derived from an EMBL/GenBank/DDBJ whole genome shotgun (WGS) entry which is preliminary data.</text>
</comment>
<dbReference type="AlphaFoldDB" id="A0A7J3Z8N6"/>
<gene>
    <name evidence="1" type="ORF">ENM66_07530</name>
</gene>
<name>A0A7J3Z8N6_9CREN</name>
<organism evidence="1">
    <name type="scientific">Ignisphaera aggregans</name>
    <dbReference type="NCBI Taxonomy" id="334771"/>
    <lineage>
        <taxon>Archaea</taxon>
        <taxon>Thermoproteota</taxon>
        <taxon>Thermoprotei</taxon>
        <taxon>Desulfurococcales</taxon>
        <taxon>Desulfurococcaceae</taxon>
        <taxon>Ignisphaera</taxon>
    </lineage>
</organism>
<reference evidence="1" key="1">
    <citation type="journal article" date="2020" name="mSystems">
        <title>Genome- and Community-Level Interaction Insights into Carbon Utilization and Element Cycling Functions of Hydrothermarchaeota in Hydrothermal Sediment.</title>
        <authorList>
            <person name="Zhou Z."/>
            <person name="Liu Y."/>
            <person name="Xu W."/>
            <person name="Pan J."/>
            <person name="Luo Z.H."/>
            <person name="Li M."/>
        </authorList>
    </citation>
    <scope>NUCLEOTIDE SEQUENCE [LARGE SCALE GENOMIC DNA]</scope>
    <source>
        <strain evidence="1">SpSt-1105</strain>
    </source>
</reference>
<dbReference type="NCBIfam" id="TIGR04076">
    <property type="entry name" value="TIGR04076 family protein"/>
    <property type="match status" value="1"/>
</dbReference>
<protein>
    <submittedName>
        <fullName evidence="1">TIGR04076 family protein</fullName>
    </submittedName>
</protein>
<evidence type="ECO:0000313" key="1">
    <source>
        <dbReference type="EMBL" id="HHQ51179.1"/>
    </source>
</evidence>
<accession>A0A7J3Z8N6</accession>
<sequence length="101" mass="11361">MAYRVRVCVKEVRGYCTMGYKPGDYFLVEKYYIKDVGRGVCLHALAAMLTLLSPFLKGVPAQTLGISKEDNVGYVQCPDPGRPYTCGGTVMFELRREEIKE</sequence>
<dbReference type="EMBL" id="DRYQ01000110">
    <property type="protein sequence ID" value="HHQ51179.1"/>
    <property type="molecule type" value="Genomic_DNA"/>
</dbReference>
<dbReference type="InterPro" id="IPR023811">
    <property type="entry name" value="CHP04076"/>
</dbReference>
<proteinExistence type="predicted"/>